<dbReference type="Pfam" id="PF00931">
    <property type="entry name" value="NB-ARC"/>
    <property type="match status" value="1"/>
</dbReference>
<dbReference type="InterPro" id="IPR002182">
    <property type="entry name" value="NB-ARC"/>
</dbReference>
<feature type="domain" description="Calcineurin-like phosphoesterase" evidence="1">
    <location>
        <begin position="6"/>
        <end position="244"/>
    </location>
</feature>
<feature type="domain" description="NB-ARC" evidence="2">
    <location>
        <begin position="371"/>
        <end position="539"/>
    </location>
</feature>
<protein>
    <recommendedName>
        <fullName evidence="5">Calcineurin-like phosphoesterase domain-containing protein</fullName>
    </recommendedName>
</protein>
<dbReference type="InterPro" id="IPR029052">
    <property type="entry name" value="Metallo-depent_PP-like"/>
</dbReference>
<name>A0ABR5JZV4_9BACI</name>
<evidence type="ECO:0000313" key="3">
    <source>
        <dbReference type="EMBL" id="KOS68166.1"/>
    </source>
</evidence>
<dbReference type="Gene3D" id="3.60.21.10">
    <property type="match status" value="1"/>
</dbReference>
<dbReference type="InterPro" id="IPR004843">
    <property type="entry name" value="Calcineurin-like_PHP"/>
</dbReference>
<dbReference type="Pfam" id="PF00149">
    <property type="entry name" value="Metallophos"/>
    <property type="match status" value="1"/>
</dbReference>
<dbReference type="SUPFAM" id="SSF48452">
    <property type="entry name" value="TPR-like"/>
    <property type="match status" value="1"/>
</dbReference>
<dbReference type="Gene3D" id="1.25.40.10">
    <property type="entry name" value="Tetratricopeptide repeat domain"/>
    <property type="match status" value="1"/>
</dbReference>
<gene>
    <name evidence="3" type="ORF">AEA09_06095</name>
</gene>
<reference evidence="4" key="1">
    <citation type="submission" date="2015-07" db="EMBL/GenBank/DDBJ databases">
        <title>Fjat-14205 dsm 2895.</title>
        <authorList>
            <person name="Liu B."/>
            <person name="Wang J."/>
            <person name="Zhu Y."/>
            <person name="Liu G."/>
            <person name="Chen Q."/>
            <person name="Chen Z."/>
            <person name="Lan J."/>
            <person name="Che J."/>
            <person name="Ge C."/>
            <person name="Shi H."/>
            <person name="Pan Z."/>
            <person name="Liu X."/>
        </authorList>
    </citation>
    <scope>NUCLEOTIDE SEQUENCE [LARGE SCALE GENOMIC DNA]</scope>
    <source>
        <strain evidence="4">DSM 25560</strain>
    </source>
</reference>
<sequence>MITFGILHLSDLHISSKEDPSNKELRQELIKDIKKMQTTKNIRIDSIAMTGDVVDKGGDPRAFDLALEFFENLCNECDIKKENIIFVPGNHDIPRRSRLVTSLIEDDFYDEDISTEHWESLKIRFKDFENFTTLLTGRTDFIDSNLGSGTITLDINNFKVKFLLLNSSWSTVGESDYNNLLIGKWQLERLKQLSKASENGDLTFLLMHHPIDWLRNEEKDLLTQNLINNQDLYTNFILHGHIHDGKFESYSNPDGTIRSLVTGIGYPDKSQKGPGISKNSKCRYSIYNFNLDENKIQFYLRVSNEYGKFVSDTNLYAKAGDNGEFEDYIRFPSYNEQFQLATIKQTYDISNVKVDSIKRVSDWVGREDELKLIKSKNLSALAITGTGGQGKSALASEILRRYTQKGNTQFDVGIWIDCRELPDSLHYKIIETLDKISGGKESSLLYKDEQLKDTVKRFGDYLSKHKLLLVFDNIDAYIRLDTEGPAVELEPFLNCILETNHNSLVIFTSRPSLIHHSSDFYNLRLGGLSEKDGIEFFKKRDIKLENNNSIDYCKKIIELTKGHPYWLGLIAGQLDKGSDNFKTLVRNFSLNNVPERRRIQEYFKNIWDQLNNDRQKLLRYLVEAHRPLTDSEILILDKGPHKIRQELRRLERLGLLEPHSNLHDEEVLYQVHPLVREFIHETFTTQAQEQFVQKVLYVFLPKTIVDMLFTNPSNITAIESVTPSAILESLETCLNSRNTSKALTLIEQYQYIIQNSGFHHQFLSVGCRILDSIDWEEENLVNNFRSQQFLDNIINQLIHMGDSRFEIYLKQYESLVESNTKNYLKYLALLADVEWKLRNYESTIKYSFQYEDLAGKLDDTTGIIDVKYSRALALRDSDKADEALSLFNEVRETRSEDDKEYLGNCAKCYHKLGDYDNAIKYLNKSLKLLLKDNTYQSRTNLGYAYLWFSEIMYDQHKISEAKEYLEKAEQIWREYAPGLLYIVEDKYNLFAANKNWVNV</sequence>
<dbReference type="InterPro" id="IPR019734">
    <property type="entry name" value="TPR_rpt"/>
</dbReference>
<dbReference type="Proteomes" id="UP000050668">
    <property type="component" value="Unassembled WGS sequence"/>
</dbReference>
<evidence type="ECO:0008006" key="5">
    <source>
        <dbReference type="Google" id="ProtNLM"/>
    </source>
</evidence>
<dbReference type="SMART" id="SM00028">
    <property type="entry name" value="TPR"/>
    <property type="match status" value="3"/>
</dbReference>
<dbReference type="SUPFAM" id="SSF56300">
    <property type="entry name" value="Metallo-dependent phosphatases"/>
    <property type="match status" value="1"/>
</dbReference>
<dbReference type="InterPro" id="IPR011990">
    <property type="entry name" value="TPR-like_helical_dom_sf"/>
</dbReference>
<organism evidence="3 4">
    <name type="scientific">Lysinibacillus contaminans</name>
    <dbReference type="NCBI Taxonomy" id="1293441"/>
    <lineage>
        <taxon>Bacteria</taxon>
        <taxon>Bacillati</taxon>
        <taxon>Bacillota</taxon>
        <taxon>Bacilli</taxon>
        <taxon>Bacillales</taxon>
        <taxon>Bacillaceae</taxon>
        <taxon>Lysinibacillus</taxon>
    </lineage>
</organism>
<evidence type="ECO:0000259" key="2">
    <source>
        <dbReference type="Pfam" id="PF00931"/>
    </source>
</evidence>
<dbReference type="InterPro" id="IPR027417">
    <property type="entry name" value="P-loop_NTPase"/>
</dbReference>
<evidence type="ECO:0000259" key="1">
    <source>
        <dbReference type="Pfam" id="PF00149"/>
    </source>
</evidence>
<proteinExistence type="predicted"/>
<dbReference type="RefSeq" id="WP_053582985.1">
    <property type="nucleotide sequence ID" value="NZ_LGRV01000003.1"/>
</dbReference>
<comment type="caution">
    <text evidence="3">The sequence shown here is derived from an EMBL/GenBank/DDBJ whole genome shotgun (WGS) entry which is preliminary data.</text>
</comment>
<dbReference type="SUPFAM" id="SSF52540">
    <property type="entry name" value="P-loop containing nucleoside triphosphate hydrolases"/>
    <property type="match status" value="1"/>
</dbReference>
<dbReference type="Gene3D" id="3.40.50.300">
    <property type="entry name" value="P-loop containing nucleotide triphosphate hydrolases"/>
    <property type="match status" value="1"/>
</dbReference>
<dbReference type="PANTHER" id="PTHR31302:SF0">
    <property type="entry name" value="TRANSMEMBRANE PROTEIN WITH METALLOPHOSPHOESTERASE DOMAIN"/>
    <property type="match status" value="1"/>
</dbReference>
<dbReference type="PANTHER" id="PTHR31302">
    <property type="entry name" value="TRANSMEMBRANE PROTEIN WITH METALLOPHOSPHOESTERASE DOMAIN-RELATED"/>
    <property type="match status" value="1"/>
</dbReference>
<keyword evidence="4" id="KW-1185">Reference proteome</keyword>
<dbReference type="Pfam" id="PF13424">
    <property type="entry name" value="TPR_12"/>
    <property type="match status" value="1"/>
</dbReference>
<accession>A0ABR5JZV4</accession>
<evidence type="ECO:0000313" key="4">
    <source>
        <dbReference type="Proteomes" id="UP000050668"/>
    </source>
</evidence>
<dbReference type="InterPro" id="IPR051158">
    <property type="entry name" value="Metallophosphoesterase_sf"/>
</dbReference>
<dbReference type="EMBL" id="LGRV01000003">
    <property type="protein sequence ID" value="KOS68166.1"/>
    <property type="molecule type" value="Genomic_DNA"/>
</dbReference>